<dbReference type="InterPro" id="IPR004274">
    <property type="entry name" value="FCP1_dom"/>
</dbReference>
<keyword evidence="3 6" id="KW-0539">Nucleus</keyword>
<comment type="subcellular location">
    <subcellularLocation>
        <location evidence="1 6">Nucleus</location>
    </subcellularLocation>
</comment>
<organism evidence="10 11">
    <name type="scientific">Dioszegia hungarica</name>
    <dbReference type="NCBI Taxonomy" id="4972"/>
    <lineage>
        <taxon>Eukaryota</taxon>
        <taxon>Fungi</taxon>
        <taxon>Dikarya</taxon>
        <taxon>Basidiomycota</taxon>
        <taxon>Agaricomycotina</taxon>
        <taxon>Tremellomycetes</taxon>
        <taxon>Tremellales</taxon>
        <taxon>Bulleribasidiaceae</taxon>
        <taxon>Dioszegia</taxon>
    </lineage>
</organism>
<feature type="compositionally biased region" description="Basic and acidic residues" evidence="7">
    <location>
        <begin position="870"/>
        <end position="904"/>
    </location>
</feature>
<dbReference type="Pfam" id="PF00533">
    <property type="entry name" value="BRCT"/>
    <property type="match status" value="1"/>
</dbReference>
<accession>A0AA38H5E8</accession>
<dbReference type="InterPro" id="IPR036420">
    <property type="entry name" value="BRCT_dom_sf"/>
</dbReference>
<feature type="region of interest" description="Disordered" evidence="7">
    <location>
        <begin position="415"/>
        <end position="489"/>
    </location>
</feature>
<dbReference type="InterPro" id="IPR001357">
    <property type="entry name" value="BRCT_dom"/>
</dbReference>
<dbReference type="RefSeq" id="XP_052944010.1">
    <property type="nucleotide sequence ID" value="XM_053090342.1"/>
</dbReference>
<evidence type="ECO:0000256" key="2">
    <source>
        <dbReference type="ARBA" id="ARBA00022801"/>
    </source>
</evidence>
<dbReference type="SUPFAM" id="SSF52113">
    <property type="entry name" value="BRCT domain"/>
    <property type="match status" value="1"/>
</dbReference>
<evidence type="ECO:0000256" key="4">
    <source>
        <dbReference type="ARBA" id="ARBA00047761"/>
    </source>
</evidence>
<dbReference type="Gene3D" id="3.40.50.10190">
    <property type="entry name" value="BRCT domain"/>
    <property type="match status" value="1"/>
</dbReference>
<dbReference type="EC" id="3.1.3.16" evidence="6"/>
<feature type="compositionally biased region" description="Basic and acidic residues" evidence="7">
    <location>
        <begin position="755"/>
        <end position="764"/>
    </location>
</feature>
<gene>
    <name evidence="10" type="ORF">MKK02DRAFT_38906</name>
</gene>
<evidence type="ECO:0000259" key="8">
    <source>
        <dbReference type="PROSITE" id="PS50172"/>
    </source>
</evidence>
<feature type="domain" description="FCP1 homology" evidence="9">
    <location>
        <begin position="198"/>
        <end position="424"/>
    </location>
</feature>
<comment type="catalytic activity">
    <reaction evidence="5 6">
        <text>O-phospho-L-threonyl-[protein] + H2O = L-threonyl-[protein] + phosphate</text>
        <dbReference type="Rhea" id="RHEA:47004"/>
        <dbReference type="Rhea" id="RHEA-COMP:11060"/>
        <dbReference type="Rhea" id="RHEA-COMP:11605"/>
        <dbReference type="ChEBI" id="CHEBI:15377"/>
        <dbReference type="ChEBI" id="CHEBI:30013"/>
        <dbReference type="ChEBI" id="CHEBI:43474"/>
        <dbReference type="ChEBI" id="CHEBI:61977"/>
        <dbReference type="EC" id="3.1.3.16"/>
    </reaction>
</comment>
<dbReference type="GeneID" id="77729547"/>
<comment type="caution">
    <text evidence="10">The sequence shown here is derived from an EMBL/GenBank/DDBJ whole genome shotgun (WGS) entry which is preliminary data.</text>
</comment>
<dbReference type="SMART" id="SM00292">
    <property type="entry name" value="BRCT"/>
    <property type="match status" value="1"/>
</dbReference>
<dbReference type="AlphaFoldDB" id="A0AA38H5E8"/>
<evidence type="ECO:0000256" key="6">
    <source>
        <dbReference type="RuleBase" id="RU366066"/>
    </source>
</evidence>
<evidence type="ECO:0000256" key="3">
    <source>
        <dbReference type="ARBA" id="ARBA00023242"/>
    </source>
</evidence>
<protein>
    <recommendedName>
        <fullName evidence="6">RNA polymerase II subunit A C-terminal domain phosphatase</fullName>
        <ecNumber evidence="6">3.1.3.16</ecNumber>
    </recommendedName>
</protein>
<dbReference type="PROSITE" id="PS50172">
    <property type="entry name" value="BRCT"/>
    <property type="match status" value="1"/>
</dbReference>
<dbReference type="GO" id="GO:0008420">
    <property type="term" value="F:RNA polymerase II CTD heptapeptide repeat phosphatase activity"/>
    <property type="evidence" value="ECO:0007669"/>
    <property type="project" value="UniProtKB-UniRule"/>
</dbReference>
<evidence type="ECO:0000256" key="1">
    <source>
        <dbReference type="ARBA" id="ARBA00004123"/>
    </source>
</evidence>
<dbReference type="Pfam" id="PF03031">
    <property type="entry name" value="NIF"/>
    <property type="match status" value="1"/>
</dbReference>
<dbReference type="InterPro" id="IPR039189">
    <property type="entry name" value="Fcp1"/>
</dbReference>
<dbReference type="Gene3D" id="3.40.50.1000">
    <property type="entry name" value="HAD superfamily/HAD-like"/>
    <property type="match status" value="1"/>
</dbReference>
<feature type="compositionally biased region" description="Low complexity" evidence="7">
    <location>
        <begin position="238"/>
        <end position="250"/>
    </location>
</feature>
<dbReference type="PANTHER" id="PTHR23081:SF36">
    <property type="entry name" value="RNA POLYMERASE II SUBUNIT A C-TERMINAL DOMAIN PHOSPHATASE"/>
    <property type="match status" value="1"/>
</dbReference>
<feature type="compositionally biased region" description="Polar residues" evidence="7">
    <location>
        <begin position="415"/>
        <end position="425"/>
    </location>
</feature>
<sequence>MSDDPTPLCLPPHLPYPITITRLLFSSAAAFSAALPESNQIARGTKLLEYSFTSDTSRRALAKRTAGTGDARKRGEGEEEGIGENDMVGSWECPIEGEFVKWGKGVEVGMKVEKRQANRPVVYVQQACTHPVQLHGLCGICGKELTENDYITPASATASAPGPSRFPGAYEMGHDSLGVTVSSNEAARLESQSRTDLLSSRRLSLIVDLDQTIIHTTVDPTVGEWLEEIRRSDAEEAAAAAAAQAAPAEGGEAGSSEKPQSKPAKVKRRPNPNAEALRDVASFQLEDDMPPGAAPGRRSGAERWYYTKPRPGLPKFLESMSELYEMHVYTMGTRTYADAICKAVDPDGKIFGGRILSRDESGSLSSKSLKRLFPTDQSMVVVIDDRADVWGELPNLVKVIPYDFFLGIGDINSNPAGNKTVRTSGTVGGSSPSRKSPSPSSPSASSGSPASASSSSAAGPTTPEAQSVDTADAQAGITAGDDIKEDRLHKVEEERPLKKLAEQMEKALAASLEAAAGPDRDTAGGLGGGTSEGKPGAASEAKEGTIAQRSTTPEGSPPPADVPLLNPKDYELGRLSRILTEIHRSFYAAYDARPPDAADEDPPPMGCDVELIIPDMKSRVLEGCSIVFSGVIPQGVRPEKSEIWMVAQVYGARPLVEPSPAMTHCVCVTAGTEKTHRTQKLGKWVVKLEWMLQCLAEWRRVDEAPWDCFPEQTKARLAYEAREAAAGRKGKDKGMDKEQEKEGEADGEPGGMRVHAGEEVKEPEGGAEMVEGEMDDPGFETGGWDEAAEREFEAFLEGSDDGMSEKGSVASSPSSVPGTPRKRVRYADEEDLPLTSFRDPPAKRPSMDVAESGDSPERKRKRPIQLGPPPDRDEGDSTKIEISEAMKERIQRQVEEAEAERREEGEEAASEAETEGEDEFARMLAESLDE</sequence>
<dbReference type="GO" id="GO:0005634">
    <property type="term" value="C:nucleus"/>
    <property type="evidence" value="ECO:0007669"/>
    <property type="project" value="UniProtKB-SubCell"/>
</dbReference>
<comment type="function">
    <text evidence="6">This promotes the activity of RNA polymerase II.</text>
</comment>
<feature type="compositionally biased region" description="Low complexity" evidence="7">
    <location>
        <begin position="429"/>
        <end position="460"/>
    </location>
</feature>
<proteinExistence type="predicted"/>
<dbReference type="CDD" id="cd17729">
    <property type="entry name" value="BRCT_CTDP1"/>
    <property type="match status" value="1"/>
</dbReference>
<dbReference type="PANTHER" id="PTHR23081">
    <property type="entry name" value="RNA POLYMERASE II CTD PHOSPHATASE"/>
    <property type="match status" value="1"/>
</dbReference>
<feature type="compositionally biased region" description="Basic and acidic residues" evidence="7">
    <location>
        <begin position="732"/>
        <end position="744"/>
    </location>
</feature>
<dbReference type="NCBIfam" id="TIGR02250">
    <property type="entry name" value="FCP1_euk"/>
    <property type="match status" value="1"/>
</dbReference>
<dbReference type="InterPro" id="IPR023214">
    <property type="entry name" value="HAD_sf"/>
</dbReference>
<feature type="region of interest" description="Disordered" evidence="7">
    <location>
        <begin position="59"/>
        <end position="88"/>
    </location>
</feature>
<dbReference type="InterPro" id="IPR036412">
    <property type="entry name" value="HAD-like_sf"/>
</dbReference>
<comment type="catalytic activity">
    <reaction evidence="4 6">
        <text>O-phospho-L-seryl-[protein] + H2O = L-seryl-[protein] + phosphate</text>
        <dbReference type="Rhea" id="RHEA:20629"/>
        <dbReference type="Rhea" id="RHEA-COMP:9863"/>
        <dbReference type="Rhea" id="RHEA-COMP:11604"/>
        <dbReference type="ChEBI" id="CHEBI:15377"/>
        <dbReference type="ChEBI" id="CHEBI:29999"/>
        <dbReference type="ChEBI" id="CHEBI:43474"/>
        <dbReference type="ChEBI" id="CHEBI:83421"/>
        <dbReference type="EC" id="3.1.3.16"/>
    </reaction>
</comment>
<dbReference type="SMART" id="SM00577">
    <property type="entry name" value="CPDc"/>
    <property type="match status" value="1"/>
</dbReference>
<evidence type="ECO:0000313" key="11">
    <source>
        <dbReference type="Proteomes" id="UP001164286"/>
    </source>
</evidence>
<feature type="region of interest" description="Disordered" evidence="7">
    <location>
        <begin position="725"/>
        <end position="930"/>
    </location>
</feature>
<evidence type="ECO:0000259" key="9">
    <source>
        <dbReference type="PROSITE" id="PS50969"/>
    </source>
</evidence>
<keyword evidence="2 6" id="KW-0378">Hydrolase</keyword>
<keyword evidence="11" id="KW-1185">Reference proteome</keyword>
<dbReference type="SUPFAM" id="SSF56784">
    <property type="entry name" value="HAD-like"/>
    <property type="match status" value="1"/>
</dbReference>
<feature type="domain" description="BRCT" evidence="8">
    <location>
        <begin position="616"/>
        <end position="708"/>
    </location>
</feature>
<reference evidence="10" key="1">
    <citation type="journal article" date="2022" name="G3 (Bethesda)">
        <title>High quality genome of the basidiomycete yeast Dioszegia hungarica PDD-24b-2 isolated from cloud water.</title>
        <authorList>
            <person name="Jarrige D."/>
            <person name="Haridas S."/>
            <person name="Bleykasten-Grosshans C."/>
            <person name="Joly M."/>
            <person name="Nadalig T."/>
            <person name="Sancelme M."/>
            <person name="Vuilleumier S."/>
            <person name="Grigoriev I.V."/>
            <person name="Amato P."/>
            <person name="Bringel F."/>
        </authorList>
    </citation>
    <scope>NUCLEOTIDE SEQUENCE</scope>
    <source>
        <strain evidence="10">PDD-24b-2</strain>
    </source>
</reference>
<feature type="compositionally biased region" description="Low complexity" evidence="7">
    <location>
        <begin position="807"/>
        <end position="818"/>
    </location>
</feature>
<feature type="region of interest" description="Disordered" evidence="7">
    <location>
        <begin position="238"/>
        <end position="273"/>
    </location>
</feature>
<dbReference type="Proteomes" id="UP001164286">
    <property type="component" value="Unassembled WGS sequence"/>
</dbReference>
<feature type="region of interest" description="Disordered" evidence="7">
    <location>
        <begin position="513"/>
        <end position="567"/>
    </location>
</feature>
<dbReference type="InterPro" id="IPR011947">
    <property type="entry name" value="FCP1_euk"/>
</dbReference>
<name>A0AA38H5E8_9TREE</name>
<dbReference type="EMBL" id="JAKWFO010000008">
    <property type="protein sequence ID" value="KAI9634233.1"/>
    <property type="molecule type" value="Genomic_DNA"/>
</dbReference>
<dbReference type="PROSITE" id="PS50969">
    <property type="entry name" value="FCP1"/>
    <property type="match status" value="1"/>
</dbReference>
<evidence type="ECO:0000256" key="5">
    <source>
        <dbReference type="ARBA" id="ARBA00048336"/>
    </source>
</evidence>
<evidence type="ECO:0000313" key="10">
    <source>
        <dbReference type="EMBL" id="KAI9634233.1"/>
    </source>
</evidence>
<evidence type="ECO:0000256" key="7">
    <source>
        <dbReference type="SAM" id="MobiDB-lite"/>
    </source>
</evidence>
<dbReference type="CDD" id="cd07521">
    <property type="entry name" value="HAD_FCP1-like"/>
    <property type="match status" value="1"/>
</dbReference>
<feature type="compositionally biased region" description="Acidic residues" evidence="7">
    <location>
        <begin position="905"/>
        <end position="918"/>
    </location>
</feature>